<dbReference type="GO" id="GO:0005524">
    <property type="term" value="F:ATP binding"/>
    <property type="evidence" value="ECO:0007669"/>
    <property type="project" value="UniProtKB-UniRule"/>
</dbReference>
<keyword evidence="9 11" id="KW-0030">Aminoacyl-tRNA synthetase</keyword>
<dbReference type="InterPro" id="IPR005147">
    <property type="entry name" value="tRNA_synthase_B5-dom"/>
</dbReference>
<dbReference type="SUPFAM" id="SSF56037">
    <property type="entry name" value="PheT/TilS domain"/>
    <property type="match status" value="1"/>
</dbReference>
<name>A0A2M7AN23_UNCKA</name>
<feature type="domain" description="B5" evidence="13">
    <location>
        <begin position="291"/>
        <end position="366"/>
    </location>
</feature>
<evidence type="ECO:0000313" key="15">
    <source>
        <dbReference type="Proteomes" id="UP000229916"/>
    </source>
</evidence>
<evidence type="ECO:0000313" key="14">
    <source>
        <dbReference type="EMBL" id="PIU68783.1"/>
    </source>
</evidence>
<dbReference type="Pfam" id="PF17759">
    <property type="entry name" value="tRNA_synthFbeta"/>
    <property type="match status" value="2"/>
</dbReference>
<evidence type="ECO:0000256" key="1">
    <source>
        <dbReference type="ARBA" id="ARBA00008653"/>
    </source>
</evidence>
<dbReference type="SMART" id="SM00896">
    <property type="entry name" value="FDX-ACB"/>
    <property type="match status" value="1"/>
</dbReference>
<dbReference type="Gene3D" id="3.50.40.10">
    <property type="entry name" value="Phenylalanyl-trna Synthetase, Chain B, domain 3"/>
    <property type="match status" value="1"/>
</dbReference>
<dbReference type="InterPro" id="IPR020825">
    <property type="entry name" value="Phe-tRNA_synthase-like_B3/B4"/>
</dbReference>
<dbReference type="Gene3D" id="3.30.930.10">
    <property type="entry name" value="Bira Bifunctional Protein, Domain 2"/>
    <property type="match status" value="1"/>
</dbReference>
<comment type="subcellular location">
    <subcellularLocation>
        <location evidence="11">Cytoplasm</location>
    </subcellularLocation>
</comment>
<comment type="similarity">
    <text evidence="1 11">Belongs to the phenylalanyl-tRNA synthetase beta subunit family. Type 1 subfamily.</text>
</comment>
<proteinExistence type="inferred from homology"/>
<dbReference type="SMART" id="SM00873">
    <property type="entry name" value="B3_4"/>
    <property type="match status" value="1"/>
</dbReference>
<dbReference type="HAMAP" id="MF_00283">
    <property type="entry name" value="Phe_tRNA_synth_beta1"/>
    <property type="match status" value="1"/>
</dbReference>
<gene>
    <name evidence="11 14" type="primary">pheT</name>
    <name evidence="14" type="ORF">COS81_02685</name>
</gene>
<dbReference type="Gene3D" id="3.30.56.10">
    <property type="match status" value="2"/>
</dbReference>
<evidence type="ECO:0000256" key="5">
    <source>
        <dbReference type="ARBA" id="ARBA00022741"/>
    </source>
</evidence>
<dbReference type="Pfam" id="PF03147">
    <property type="entry name" value="FDX-ACB"/>
    <property type="match status" value="1"/>
</dbReference>
<feature type="domain" description="FDX-ACB" evidence="12">
    <location>
        <begin position="630"/>
        <end position="723"/>
    </location>
</feature>
<evidence type="ECO:0000259" key="13">
    <source>
        <dbReference type="PROSITE" id="PS51483"/>
    </source>
</evidence>
<evidence type="ECO:0000256" key="11">
    <source>
        <dbReference type="HAMAP-Rule" id="MF_00283"/>
    </source>
</evidence>
<dbReference type="GO" id="GO:0004826">
    <property type="term" value="F:phenylalanine-tRNA ligase activity"/>
    <property type="evidence" value="ECO:0007669"/>
    <property type="project" value="UniProtKB-UniRule"/>
</dbReference>
<dbReference type="SUPFAM" id="SSF54991">
    <property type="entry name" value="Anticodon-binding domain of PheRS"/>
    <property type="match status" value="1"/>
</dbReference>
<comment type="cofactor">
    <cofactor evidence="11">
        <name>Mg(2+)</name>
        <dbReference type="ChEBI" id="CHEBI:18420"/>
    </cofactor>
    <text evidence="11">Binds 2 magnesium ions per tetramer.</text>
</comment>
<dbReference type="NCBIfam" id="TIGR00472">
    <property type="entry name" value="pheT_bact"/>
    <property type="match status" value="1"/>
</dbReference>
<dbReference type="PROSITE" id="PS51447">
    <property type="entry name" value="FDX_ACB"/>
    <property type="match status" value="1"/>
</dbReference>
<comment type="caution">
    <text evidence="14">The sequence shown here is derived from an EMBL/GenBank/DDBJ whole genome shotgun (WGS) entry which is preliminary data.</text>
</comment>
<dbReference type="AlphaFoldDB" id="A0A2M7AN23"/>
<dbReference type="GO" id="GO:0000287">
    <property type="term" value="F:magnesium ion binding"/>
    <property type="evidence" value="ECO:0007669"/>
    <property type="project" value="UniProtKB-UniRule"/>
</dbReference>
<dbReference type="EMBL" id="PEWD01000055">
    <property type="protein sequence ID" value="PIU68783.1"/>
    <property type="molecule type" value="Genomic_DNA"/>
</dbReference>
<dbReference type="SUPFAM" id="SSF55681">
    <property type="entry name" value="Class II aaRS and biotin synthetases"/>
    <property type="match status" value="1"/>
</dbReference>
<dbReference type="GO" id="GO:0006432">
    <property type="term" value="P:phenylalanyl-tRNA aminoacylation"/>
    <property type="evidence" value="ECO:0007669"/>
    <property type="project" value="UniProtKB-UniRule"/>
</dbReference>
<dbReference type="InterPro" id="IPR005121">
    <property type="entry name" value="Fdx_antiC-bd"/>
</dbReference>
<comment type="subunit">
    <text evidence="2 11">Tetramer of two alpha and two beta subunits.</text>
</comment>
<dbReference type="InterPro" id="IPR005146">
    <property type="entry name" value="B3/B4_tRNA-bd"/>
</dbReference>
<dbReference type="Pfam" id="PF03483">
    <property type="entry name" value="B3_4"/>
    <property type="match status" value="1"/>
</dbReference>
<keyword evidence="5 11" id="KW-0547">Nucleotide-binding</keyword>
<keyword evidence="4 11" id="KW-0479">Metal-binding</keyword>
<evidence type="ECO:0000256" key="6">
    <source>
        <dbReference type="ARBA" id="ARBA00022840"/>
    </source>
</evidence>
<feature type="binding site" evidence="11">
    <location>
        <position position="344"/>
    </location>
    <ligand>
        <name>Mg(2+)</name>
        <dbReference type="ChEBI" id="CHEBI:18420"/>
        <note>shared with alpha subunit</note>
    </ligand>
</feature>
<dbReference type="InterPro" id="IPR036690">
    <property type="entry name" value="Fdx_antiC-bd_sf"/>
</dbReference>
<evidence type="ECO:0000256" key="9">
    <source>
        <dbReference type="ARBA" id="ARBA00023146"/>
    </source>
</evidence>
<dbReference type="InterPro" id="IPR045060">
    <property type="entry name" value="Phe-tRNA-ligase_IIc_bsu"/>
</dbReference>
<evidence type="ECO:0000256" key="4">
    <source>
        <dbReference type="ARBA" id="ARBA00022723"/>
    </source>
</evidence>
<dbReference type="InterPro" id="IPR004532">
    <property type="entry name" value="Phe-tRNA-ligase_IIc_bsu_bact"/>
</dbReference>
<dbReference type="SMART" id="SM00874">
    <property type="entry name" value="B5"/>
    <property type="match status" value="1"/>
</dbReference>
<feature type="binding site" evidence="11">
    <location>
        <position position="353"/>
    </location>
    <ligand>
        <name>Mg(2+)</name>
        <dbReference type="ChEBI" id="CHEBI:18420"/>
        <note>shared with alpha subunit</note>
    </ligand>
</feature>
<evidence type="ECO:0000259" key="12">
    <source>
        <dbReference type="PROSITE" id="PS51447"/>
    </source>
</evidence>
<evidence type="ECO:0000256" key="10">
    <source>
        <dbReference type="ARBA" id="ARBA00049255"/>
    </source>
</evidence>
<keyword evidence="6 11" id="KW-0067">ATP-binding</keyword>
<keyword evidence="8 11" id="KW-0648">Protein biosynthesis</keyword>
<keyword evidence="7 11" id="KW-0460">Magnesium</keyword>
<keyword evidence="3 11" id="KW-0436">Ligase</keyword>
<dbReference type="InterPro" id="IPR045864">
    <property type="entry name" value="aa-tRNA-synth_II/BPL/LPL"/>
</dbReference>
<dbReference type="SUPFAM" id="SSF46955">
    <property type="entry name" value="Putative DNA-binding domain"/>
    <property type="match status" value="2"/>
</dbReference>
<dbReference type="Gene3D" id="3.30.70.380">
    <property type="entry name" value="Ferrodoxin-fold anticodon-binding domain"/>
    <property type="match status" value="1"/>
</dbReference>
<evidence type="ECO:0000256" key="3">
    <source>
        <dbReference type="ARBA" id="ARBA00022598"/>
    </source>
</evidence>
<protein>
    <recommendedName>
        <fullName evidence="11">Phenylalanine--tRNA ligase beta subunit</fullName>
        <ecNumber evidence="11">6.1.1.20</ecNumber>
    </recommendedName>
    <alternativeName>
        <fullName evidence="11">Phenylalanyl-tRNA synthetase beta subunit</fullName>
        <shortName evidence="11">PheRS</shortName>
    </alternativeName>
</protein>
<comment type="catalytic activity">
    <reaction evidence="10 11">
        <text>tRNA(Phe) + L-phenylalanine + ATP = L-phenylalanyl-tRNA(Phe) + AMP + diphosphate + H(+)</text>
        <dbReference type="Rhea" id="RHEA:19413"/>
        <dbReference type="Rhea" id="RHEA-COMP:9668"/>
        <dbReference type="Rhea" id="RHEA-COMP:9699"/>
        <dbReference type="ChEBI" id="CHEBI:15378"/>
        <dbReference type="ChEBI" id="CHEBI:30616"/>
        <dbReference type="ChEBI" id="CHEBI:33019"/>
        <dbReference type="ChEBI" id="CHEBI:58095"/>
        <dbReference type="ChEBI" id="CHEBI:78442"/>
        <dbReference type="ChEBI" id="CHEBI:78531"/>
        <dbReference type="ChEBI" id="CHEBI:456215"/>
        <dbReference type="EC" id="6.1.1.20"/>
    </reaction>
</comment>
<dbReference type="InterPro" id="IPR009061">
    <property type="entry name" value="DNA-bd_dom_put_sf"/>
</dbReference>
<organism evidence="14 15">
    <name type="scientific">candidate division WWE3 bacterium CG06_land_8_20_14_3_00_42_16</name>
    <dbReference type="NCBI Taxonomy" id="1975083"/>
    <lineage>
        <taxon>Bacteria</taxon>
        <taxon>Katanobacteria</taxon>
    </lineage>
</organism>
<dbReference type="Pfam" id="PF03484">
    <property type="entry name" value="B5"/>
    <property type="match status" value="1"/>
</dbReference>
<keyword evidence="11" id="KW-0963">Cytoplasm</keyword>
<reference evidence="15" key="1">
    <citation type="submission" date="2017-09" db="EMBL/GenBank/DDBJ databases">
        <title>Depth-based differentiation of microbial function through sediment-hosted aquifers and enrichment of novel symbionts in the deep terrestrial subsurface.</title>
        <authorList>
            <person name="Probst A.J."/>
            <person name="Ladd B."/>
            <person name="Jarett J.K."/>
            <person name="Geller-Mcgrath D.E."/>
            <person name="Sieber C.M.K."/>
            <person name="Emerson J.B."/>
            <person name="Anantharaman K."/>
            <person name="Thomas B.C."/>
            <person name="Malmstrom R."/>
            <person name="Stieglmeier M."/>
            <person name="Klingl A."/>
            <person name="Woyke T."/>
            <person name="Ryan C.M."/>
            <person name="Banfield J.F."/>
        </authorList>
    </citation>
    <scope>NUCLEOTIDE SEQUENCE [LARGE SCALE GENOMIC DNA]</scope>
</reference>
<dbReference type="Proteomes" id="UP000229916">
    <property type="component" value="Unassembled WGS sequence"/>
</dbReference>
<dbReference type="PROSITE" id="PS51483">
    <property type="entry name" value="B5"/>
    <property type="match status" value="1"/>
</dbReference>
<evidence type="ECO:0000256" key="2">
    <source>
        <dbReference type="ARBA" id="ARBA00011209"/>
    </source>
</evidence>
<feature type="binding site" evidence="11">
    <location>
        <position position="350"/>
    </location>
    <ligand>
        <name>Mg(2+)</name>
        <dbReference type="ChEBI" id="CHEBI:18420"/>
        <note>shared with alpha subunit</note>
    </ligand>
</feature>
<dbReference type="InterPro" id="IPR041616">
    <property type="entry name" value="PheRS_beta_core"/>
</dbReference>
<dbReference type="EC" id="6.1.1.20" evidence="11"/>
<evidence type="ECO:0000256" key="7">
    <source>
        <dbReference type="ARBA" id="ARBA00022842"/>
    </source>
</evidence>
<accession>A0A2M7AN23</accession>
<dbReference type="GO" id="GO:0003723">
    <property type="term" value="F:RNA binding"/>
    <property type="evidence" value="ECO:0007669"/>
    <property type="project" value="InterPro"/>
</dbReference>
<sequence length="725" mass="81522">MKILLSWIQDFVEIKTSSEKLAERLSVSLAEVERTEKIEDEILFEIENKALTHRPDCFSLIGIAREIAAITDSKFKPPPIGKDVDQNAVSLPLKIEVVNSDLCPRYTAVVITNLKIGPSPTDIQKRLRLSGIRPLGNLVDITNYIMLEWGQPLHAFDYDKLSDEKKIIVRTALPREKINTLDGVERQLDPKMLLIADSVKPIGIAGIMGGSNTEISKTTKTIVLESANFNHFNNRYTSLHLGLRTEASTRFEKGQDPEKTLTALLKAIEMYRHYACGKPASEIFDFYPKPEKQKTIIFCPQKVSEKLGINLVFGKIEKIFNSLNLQITKDAEIWKITIPTYRRDLTIEADLLEEIARIYGYDQIKPSLPPRTLKPPKQNAETIFERKIKNILLRLSLSEIYTYSFVDPKLWKKCLMKSDALLKLKNPLSPELSLVRNNLLPALVDKIALNSKYFAEFSLFEVGKAINHQAKNILPLEVKEVAGGIYSQNELPLLAPWYPPRRIPVSPSGGGGAASSKSFDSSTSASWRTVVFSNDYKNSFLKAKGILSALFTELGLREPTYTTGDKPKAPFMTGEWSFIRMRGQEIGVLGNLDKKVAANFCLNGNVSLFKLDLKTLQRLSPGKKPYLPLPKYPFLNYDLSFIIDSEILIDEILVKIKGLNLKTLKSIDVFDVFINPKLGKNKKSVALRFAFGSDKKTLTGKEVEPQIGSIKKILANSFSALIRSR</sequence>
<dbReference type="GO" id="GO:0009328">
    <property type="term" value="C:phenylalanine-tRNA ligase complex"/>
    <property type="evidence" value="ECO:0007669"/>
    <property type="project" value="TreeGrafter"/>
</dbReference>
<evidence type="ECO:0000256" key="8">
    <source>
        <dbReference type="ARBA" id="ARBA00022917"/>
    </source>
</evidence>
<dbReference type="PANTHER" id="PTHR10947:SF0">
    <property type="entry name" value="PHENYLALANINE--TRNA LIGASE BETA SUBUNIT"/>
    <property type="match status" value="1"/>
</dbReference>
<dbReference type="PANTHER" id="PTHR10947">
    <property type="entry name" value="PHENYLALANYL-TRNA SYNTHETASE BETA CHAIN AND LEUCINE-RICH REPEAT-CONTAINING PROTEIN 47"/>
    <property type="match status" value="1"/>
</dbReference>
<feature type="binding site" evidence="11">
    <location>
        <position position="354"/>
    </location>
    <ligand>
        <name>Mg(2+)</name>
        <dbReference type="ChEBI" id="CHEBI:18420"/>
        <note>shared with alpha subunit</note>
    </ligand>
</feature>